<organism evidence="1 2">
    <name type="scientific">Candidatus Gottesmanbacteria bacterium RIFCSPHIGHO2_01_FULL_39_10</name>
    <dbReference type="NCBI Taxonomy" id="1798375"/>
    <lineage>
        <taxon>Bacteria</taxon>
        <taxon>Candidatus Gottesmaniibacteriota</taxon>
    </lineage>
</organism>
<dbReference type="EMBL" id="MFJE01000020">
    <property type="protein sequence ID" value="OGG14364.1"/>
    <property type="molecule type" value="Genomic_DNA"/>
</dbReference>
<gene>
    <name evidence="1" type="ORF">A2773_02915</name>
</gene>
<evidence type="ECO:0008006" key="3">
    <source>
        <dbReference type="Google" id="ProtNLM"/>
    </source>
</evidence>
<sequence>MKISYWNNPKDIMPEYLKALNQSGCIYEGNSYSGLLSPSSVIISRSQAEKIRRDIEEIFQWARTSQIIYEDLYKSRSSLVTSFEFGLNKMDIYFQRLSAQNQYIPTIGRIDAITLKQNVAEIQWKGGGEGFMTAIDLACKTMHPLSVNETSLADFITNWMMAFSNGTKKNNIYVLNTGRGNWQKGEKLLTDKLKEKGVFLFFSQTSDIEGKIIISNDNVYFRTENGMKKLDFIYLDRLSEVLSPEKLYQIFKCVAEGNVHIDPPLSYLWNQKITMALPFLEEFKDRFSMQIRDILIPTALIINGQELDLAPFIDKMNQNNAEILLKIKTLDQLLELPRNLREDLVVKCASANKYYCYGGHGVYRLWGSTKGQAQKIINFIRERVAKGEPWIIQPYINQTWEIPFVHPDNLQEIYRLKAHARFGIYCSQNEQKSKLIGGIATFSPFWKVAGKTAGRDGKGQLIGSAFTDIRIEN</sequence>
<protein>
    <recommendedName>
        <fullName evidence="3">Glutathionylspermidine synthase pre-ATP-grasp-like domain-containing protein</fullName>
    </recommendedName>
</protein>
<reference evidence="1 2" key="1">
    <citation type="journal article" date="2016" name="Nat. Commun.">
        <title>Thousands of microbial genomes shed light on interconnected biogeochemical processes in an aquifer system.</title>
        <authorList>
            <person name="Anantharaman K."/>
            <person name="Brown C.T."/>
            <person name="Hug L.A."/>
            <person name="Sharon I."/>
            <person name="Castelle C.J."/>
            <person name="Probst A.J."/>
            <person name="Thomas B.C."/>
            <person name="Singh A."/>
            <person name="Wilkins M.J."/>
            <person name="Karaoz U."/>
            <person name="Brodie E.L."/>
            <person name="Williams K.H."/>
            <person name="Hubbard S.S."/>
            <person name="Banfield J.F."/>
        </authorList>
    </citation>
    <scope>NUCLEOTIDE SEQUENCE [LARGE SCALE GENOMIC DNA]</scope>
</reference>
<dbReference type="Proteomes" id="UP000177383">
    <property type="component" value="Unassembled WGS sequence"/>
</dbReference>
<evidence type="ECO:0000313" key="1">
    <source>
        <dbReference type="EMBL" id="OGG14364.1"/>
    </source>
</evidence>
<dbReference type="STRING" id="1798375.A2773_02915"/>
<accession>A0A1F5ZPV6</accession>
<proteinExistence type="predicted"/>
<name>A0A1F5ZPV6_9BACT</name>
<dbReference type="AlphaFoldDB" id="A0A1F5ZPV6"/>
<comment type="caution">
    <text evidence="1">The sequence shown here is derived from an EMBL/GenBank/DDBJ whole genome shotgun (WGS) entry which is preliminary data.</text>
</comment>
<evidence type="ECO:0000313" key="2">
    <source>
        <dbReference type="Proteomes" id="UP000177383"/>
    </source>
</evidence>